<dbReference type="OrthoDB" id="1930760at2759"/>
<protein>
    <recommendedName>
        <fullName evidence="1">DSBA-like thioredoxin domain-containing protein</fullName>
    </recommendedName>
</protein>
<name>A0A9W9FRN6_9EURO</name>
<proteinExistence type="predicted"/>
<evidence type="ECO:0000313" key="2">
    <source>
        <dbReference type="EMBL" id="KAJ5105191.1"/>
    </source>
</evidence>
<dbReference type="InterPro" id="IPR036249">
    <property type="entry name" value="Thioredoxin-like_sf"/>
</dbReference>
<reference evidence="2" key="2">
    <citation type="journal article" date="2023" name="IMA Fungus">
        <title>Comparative genomic study of the Penicillium genus elucidates a diverse pangenome and 15 lateral gene transfer events.</title>
        <authorList>
            <person name="Petersen C."/>
            <person name="Sorensen T."/>
            <person name="Nielsen M.R."/>
            <person name="Sondergaard T.E."/>
            <person name="Sorensen J.L."/>
            <person name="Fitzpatrick D.A."/>
            <person name="Frisvad J.C."/>
            <person name="Nielsen K.L."/>
        </authorList>
    </citation>
    <scope>NUCLEOTIDE SEQUENCE</scope>
    <source>
        <strain evidence="2">IBT 34128</strain>
    </source>
</reference>
<organism evidence="2 3">
    <name type="scientific">Penicillium alfredii</name>
    <dbReference type="NCBI Taxonomy" id="1506179"/>
    <lineage>
        <taxon>Eukaryota</taxon>
        <taxon>Fungi</taxon>
        <taxon>Dikarya</taxon>
        <taxon>Ascomycota</taxon>
        <taxon>Pezizomycotina</taxon>
        <taxon>Eurotiomycetes</taxon>
        <taxon>Eurotiomycetidae</taxon>
        <taxon>Eurotiales</taxon>
        <taxon>Aspergillaceae</taxon>
        <taxon>Penicillium</taxon>
    </lineage>
</organism>
<gene>
    <name evidence="2" type="ORF">NUU61_002538</name>
</gene>
<dbReference type="InterPro" id="IPR001853">
    <property type="entry name" value="DSBA-like_thioredoxin_dom"/>
</dbReference>
<dbReference type="PANTHER" id="PTHR13887">
    <property type="entry name" value="GLUTATHIONE S-TRANSFERASE KAPPA"/>
    <property type="match status" value="1"/>
</dbReference>
<dbReference type="AlphaFoldDB" id="A0A9W9FRN6"/>
<feature type="domain" description="DSBA-like thioredoxin" evidence="1">
    <location>
        <begin position="131"/>
        <end position="230"/>
    </location>
</feature>
<dbReference type="Proteomes" id="UP001141434">
    <property type="component" value="Unassembled WGS sequence"/>
</dbReference>
<dbReference type="GO" id="GO:0016491">
    <property type="term" value="F:oxidoreductase activity"/>
    <property type="evidence" value="ECO:0007669"/>
    <property type="project" value="InterPro"/>
</dbReference>
<sequence>MTNFKIQIISDNVCPWCYVGYRRLTRAITAHKTTHPTDTFTLHWQAFYLNPTAPGYPGINKQEMYRAKFGAARMAAMFSRLSAAGDGDGIAFRFGGNTGSTRDSHRLVWYAGQEEARMTAAADETAQPLSTATTTTAVGGLQTRVVENLFRAYFEQERNITDREVLADAAAGAGLDCEAVRKWLESDAGGPEVDLEAESASRRLVTGVPYFLVQDKYSVEGADEPEGFLEVFERVKRDE</sequence>
<dbReference type="RefSeq" id="XP_056514187.1">
    <property type="nucleotide sequence ID" value="XM_056653120.1"/>
</dbReference>
<evidence type="ECO:0000313" key="3">
    <source>
        <dbReference type="Proteomes" id="UP001141434"/>
    </source>
</evidence>
<dbReference type="SUPFAM" id="SSF52833">
    <property type="entry name" value="Thioredoxin-like"/>
    <property type="match status" value="1"/>
</dbReference>
<dbReference type="PANTHER" id="PTHR13887:SF41">
    <property type="entry name" value="THIOREDOXIN SUPERFAMILY PROTEIN"/>
    <property type="match status" value="1"/>
</dbReference>
<comment type="caution">
    <text evidence="2">The sequence shown here is derived from an EMBL/GenBank/DDBJ whole genome shotgun (WGS) entry which is preliminary data.</text>
</comment>
<accession>A0A9W9FRN6</accession>
<dbReference type="Pfam" id="PF01323">
    <property type="entry name" value="DSBA"/>
    <property type="match status" value="2"/>
</dbReference>
<evidence type="ECO:0000259" key="1">
    <source>
        <dbReference type="Pfam" id="PF01323"/>
    </source>
</evidence>
<feature type="domain" description="DSBA-like thioredoxin" evidence="1">
    <location>
        <begin position="6"/>
        <end position="119"/>
    </location>
</feature>
<keyword evidence="3" id="KW-1185">Reference proteome</keyword>
<dbReference type="Gene3D" id="3.40.30.10">
    <property type="entry name" value="Glutaredoxin"/>
    <property type="match status" value="1"/>
</dbReference>
<dbReference type="GeneID" id="81392288"/>
<dbReference type="EMBL" id="JAPMSZ010000004">
    <property type="protein sequence ID" value="KAJ5105191.1"/>
    <property type="molecule type" value="Genomic_DNA"/>
</dbReference>
<dbReference type="CDD" id="cd03024">
    <property type="entry name" value="DsbA_FrnE"/>
    <property type="match status" value="1"/>
</dbReference>
<reference evidence="2" key="1">
    <citation type="submission" date="2022-11" db="EMBL/GenBank/DDBJ databases">
        <authorList>
            <person name="Petersen C."/>
        </authorList>
    </citation>
    <scope>NUCLEOTIDE SEQUENCE</scope>
    <source>
        <strain evidence="2">IBT 34128</strain>
    </source>
</reference>